<dbReference type="EMBL" id="FOXU01000005">
    <property type="protein sequence ID" value="SFQ56423.1"/>
    <property type="molecule type" value="Genomic_DNA"/>
</dbReference>
<evidence type="ECO:0000259" key="2">
    <source>
        <dbReference type="Pfam" id="PF14340"/>
    </source>
</evidence>
<sequence>MKTIPKPLVMLNQWTIVLSVIIALLTQSAWILLIPLVANLSSLLTGFHPILVVAKRWFLSKPASQYIQDDYAQLRFNQWLAVGFLLVATISYFLNWSLLFNIATIMVGLAASIAIAGFCIGCFIRFQFQQWNYRRKKSVA</sequence>
<name>A0A1I5ZJ79_9BACI</name>
<keyword evidence="1" id="KW-0812">Transmembrane</keyword>
<gene>
    <name evidence="3" type="ORF">SAMN05421670_2734</name>
</gene>
<feature type="transmembrane region" description="Helical" evidence="1">
    <location>
        <begin position="105"/>
        <end position="128"/>
    </location>
</feature>
<feature type="transmembrane region" description="Helical" evidence="1">
    <location>
        <begin position="79"/>
        <end position="99"/>
    </location>
</feature>
<protein>
    <recommendedName>
        <fullName evidence="2">DUF4395 domain-containing protein</fullName>
    </recommendedName>
</protein>
<accession>A0A1I5ZJ79</accession>
<keyword evidence="4" id="KW-1185">Reference proteome</keyword>
<dbReference type="OrthoDB" id="2376580at2"/>
<keyword evidence="1" id="KW-1133">Transmembrane helix</keyword>
<dbReference type="PIRSF" id="PIRSF030042">
    <property type="entry name" value="UCP030042"/>
    <property type="match status" value="1"/>
</dbReference>
<dbReference type="STRING" id="126156.SAMN05421670_2734"/>
<feature type="domain" description="DUF4395" evidence="2">
    <location>
        <begin position="4"/>
        <end position="129"/>
    </location>
</feature>
<evidence type="ECO:0000313" key="3">
    <source>
        <dbReference type="EMBL" id="SFQ56423.1"/>
    </source>
</evidence>
<dbReference type="RefSeq" id="WP_093537439.1">
    <property type="nucleotide sequence ID" value="NZ_FOXU01000005.1"/>
</dbReference>
<reference evidence="4" key="1">
    <citation type="submission" date="2016-10" db="EMBL/GenBank/DDBJ databases">
        <authorList>
            <person name="Varghese N."/>
            <person name="Submissions S."/>
        </authorList>
    </citation>
    <scope>NUCLEOTIDE SEQUENCE [LARGE SCALE GENOMIC DNA]</scope>
    <source>
        <strain evidence="4">DSM 11706</strain>
    </source>
</reference>
<evidence type="ECO:0000313" key="4">
    <source>
        <dbReference type="Proteomes" id="UP000198734"/>
    </source>
</evidence>
<feature type="transmembrane region" description="Helical" evidence="1">
    <location>
        <begin position="12"/>
        <end position="34"/>
    </location>
</feature>
<dbReference type="InterPro" id="IPR016942">
    <property type="entry name" value="UCP030042"/>
</dbReference>
<evidence type="ECO:0000256" key="1">
    <source>
        <dbReference type="SAM" id="Phobius"/>
    </source>
</evidence>
<dbReference type="Pfam" id="PF14340">
    <property type="entry name" value="DUF4395"/>
    <property type="match status" value="1"/>
</dbReference>
<dbReference type="AlphaFoldDB" id="A0A1I5ZJ79"/>
<dbReference type="InterPro" id="IPR025508">
    <property type="entry name" value="DUF4395"/>
</dbReference>
<dbReference type="Proteomes" id="UP000198734">
    <property type="component" value="Unassembled WGS sequence"/>
</dbReference>
<proteinExistence type="predicted"/>
<keyword evidence="1" id="KW-0472">Membrane</keyword>
<organism evidence="3 4">
    <name type="scientific">Psychrobacillus psychrotolerans</name>
    <dbReference type="NCBI Taxonomy" id="126156"/>
    <lineage>
        <taxon>Bacteria</taxon>
        <taxon>Bacillati</taxon>
        <taxon>Bacillota</taxon>
        <taxon>Bacilli</taxon>
        <taxon>Bacillales</taxon>
        <taxon>Bacillaceae</taxon>
        <taxon>Psychrobacillus</taxon>
    </lineage>
</organism>